<comment type="caution">
    <text evidence="2">The sequence shown here is derived from an EMBL/GenBank/DDBJ whole genome shotgun (WGS) entry which is preliminary data.</text>
</comment>
<protein>
    <submittedName>
        <fullName evidence="2">Glucose/arabinose dehydrogenase</fullName>
    </submittedName>
</protein>
<name>A0A368VFM9_9ACTN</name>
<sequence>MATRHVLSRRRALAGLSGLLLLPGCSGNGEQQRGPQPTPSRPGLRVEVLADGLEHPWDIGFLPDGSALITQRPGRLALLSGGRMRPVRADFGDVLARGEGGLMGLLVHPEFATNRRFLTCQTHRAGGRAVDVRLVTWELSGDGTRARRVGPLLTGLPVNPSGRHSGCRPALAADGSLLVTTGDSARPAVAQDLSSLGGKVLRMDLDTGAPLPGNPFLDSPDPATRLVLTYGHRNPQGIAVRGSGQVLIAEHGPDVDDEINLLRPGGNYGWDPSRGGTQEYYDESVPMTDRQRFPDAVPAVWSSGGETEAVCDATFLTGSHWSPLDGVLAVTALKGSKVLLFRLSEDGRRVRSASVPGELDGTHGRLRAATQGPDGALYVSTSNGTDDRILRVSPA</sequence>
<proteinExistence type="predicted"/>
<dbReference type="Proteomes" id="UP000253495">
    <property type="component" value="Unassembled WGS sequence"/>
</dbReference>
<dbReference type="Pfam" id="PF07995">
    <property type="entry name" value="GSDH"/>
    <property type="match status" value="1"/>
</dbReference>
<evidence type="ECO:0000259" key="1">
    <source>
        <dbReference type="Pfam" id="PF07995"/>
    </source>
</evidence>
<dbReference type="EMBL" id="QPJC01000013">
    <property type="protein sequence ID" value="RCW39960.1"/>
    <property type="molecule type" value="Genomic_DNA"/>
</dbReference>
<dbReference type="InterPro" id="IPR012938">
    <property type="entry name" value="Glc/Sorbosone_DH"/>
</dbReference>
<organism evidence="2 3">
    <name type="scientific">Halopolyspora algeriensis</name>
    <dbReference type="NCBI Taxonomy" id="1500506"/>
    <lineage>
        <taxon>Bacteria</taxon>
        <taxon>Bacillati</taxon>
        <taxon>Actinomycetota</taxon>
        <taxon>Actinomycetes</taxon>
        <taxon>Actinomycetes incertae sedis</taxon>
        <taxon>Halopolyspora</taxon>
    </lineage>
</organism>
<dbReference type="RefSeq" id="WP_114454427.1">
    <property type="nucleotide sequence ID" value="NZ_QPJC01000013.1"/>
</dbReference>
<dbReference type="PANTHER" id="PTHR19328:SF13">
    <property type="entry name" value="HIPL1 PROTEIN"/>
    <property type="match status" value="1"/>
</dbReference>
<dbReference type="InterPro" id="IPR011042">
    <property type="entry name" value="6-blade_b-propeller_TolB-like"/>
</dbReference>
<dbReference type="SUPFAM" id="SSF50952">
    <property type="entry name" value="Soluble quinoprotein glucose dehydrogenase"/>
    <property type="match status" value="1"/>
</dbReference>
<gene>
    <name evidence="2" type="ORF">DFQ14_11342</name>
</gene>
<dbReference type="OrthoDB" id="9770043at2"/>
<keyword evidence="3" id="KW-1185">Reference proteome</keyword>
<accession>A0A368VFM9</accession>
<evidence type="ECO:0000313" key="2">
    <source>
        <dbReference type="EMBL" id="RCW39960.1"/>
    </source>
</evidence>
<dbReference type="AlphaFoldDB" id="A0A368VFM9"/>
<reference evidence="2 3" key="1">
    <citation type="submission" date="2018-07" db="EMBL/GenBank/DDBJ databases">
        <title>Genomic Encyclopedia of Type Strains, Phase III (KMG-III): the genomes of soil and plant-associated and newly described type strains.</title>
        <authorList>
            <person name="Whitman W."/>
        </authorList>
    </citation>
    <scope>NUCLEOTIDE SEQUENCE [LARGE SCALE GENOMIC DNA]</scope>
    <source>
        <strain evidence="2 3">CECT 8575</strain>
    </source>
</reference>
<evidence type="ECO:0000313" key="3">
    <source>
        <dbReference type="Proteomes" id="UP000253495"/>
    </source>
</evidence>
<feature type="domain" description="Glucose/Sorbosone dehydrogenase" evidence="1">
    <location>
        <begin position="53"/>
        <end position="385"/>
    </location>
</feature>
<dbReference type="PANTHER" id="PTHR19328">
    <property type="entry name" value="HEDGEHOG-INTERACTING PROTEIN"/>
    <property type="match status" value="1"/>
</dbReference>
<dbReference type="Gene3D" id="2.120.10.30">
    <property type="entry name" value="TolB, C-terminal domain"/>
    <property type="match status" value="1"/>
</dbReference>
<dbReference type="InterPro" id="IPR011041">
    <property type="entry name" value="Quinoprot_gluc/sorb_DH_b-prop"/>
</dbReference>